<dbReference type="AlphaFoldDB" id="A0A835H791"/>
<dbReference type="EMBL" id="JADFTS010000008">
    <property type="protein sequence ID" value="KAF9593012.1"/>
    <property type="molecule type" value="Genomic_DNA"/>
</dbReference>
<protein>
    <submittedName>
        <fullName evidence="1">Uncharacterized protein</fullName>
    </submittedName>
</protein>
<name>A0A835H791_9MAGN</name>
<dbReference type="PANTHER" id="PTHR31425:SF48">
    <property type="entry name" value="MULTIPLE C2 DOMAIN AND TRANSMEMBRANE REGION PROTEIN 10"/>
    <property type="match status" value="1"/>
</dbReference>
<dbReference type="PANTHER" id="PTHR31425">
    <property type="entry name" value="PHOSPHORIBOSYLANTHRANILATE TRANSFERASE ISOFORM 1"/>
    <property type="match status" value="1"/>
</dbReference>
<accession>A0A835H791</accession>
<dbReference type="InterPro" id="IPR047259">
    <property type="entry name" value="QUIRKY-like"/>
</dbReference>
<keyword evidence="2" id="KW-1185">Reference proteome</keyword>
<comment type="caution">
    <text evidence="1">The sequence shown here is derived from an EMBL/GenBank/DDBJ whole genome shotgun (WGS) entry which is preliminary data.</text>
</comment>
<dbReference type="OrthoDB" id="67700at2759"/>
<proteinExistence type="predicted"/>
<organism evidence="1 2">
    <name type="scientific">Coptis chinensis</name>
    <dbReference type="NCBI Taxonomy" id="261450"/>
    <lineage>
        <taxon>Eukaryota</taxon>
        <taxon>Viridiplantae</taxon>
        <taxon>Streptophyta</taxon>
        <taxon>Embryophyta</taxon>
        <taxon>Tracheophyta</taxon>
        <taxon>Spermatophyta</taxon>
        <taxon>Magnoliopsida</taxon>
        <taxon>Ranunculales</taxon>
        <taxon>Ranunculaceae</taxon>
        <taxon>Coptidoideae</taxon>
        <taxon>Coptis</taxon>
    </lineage>
</organism>
<gene>
    <name evidence="1" type="ORF">IFM89_019739</name>
</gene>
<sequence length="116" mass="13093">MRHLRSMALKGANVHLDSLCSIKSKVYLSPKPWCLRSFNYRSSRPSARGESDGRPTAKQLWKPHVGVLEMGVLGATGLMPMKIKEEKEATTRCILHCKVWSRNGFALSYSDRQFGL</sequence>
<reference evidence="1 2" key="1">
    <citation type="submission" date="2020-10" db="EMBL/GenBank/DDBJ databases">
        <title>The Coptis chinensis genome and diversification of protoberbering-type alkaloids.</title>
        <authorList>
            <person name="Wang B."/>
            <person name="Shu S."/>
            <person name="Song C."/>
            <person name="Liu Y."/>
        </authorList>
    </citation>
    <scope>NUCLEOTIDE SEQUENCE [LARGE SCALE GENOMIC DNA]</scope>
    <source>
        <strain evidence="1">HL-2020</strain>
        <tissue evidence="1">Leaf</tissue>
    </source>
</reference>
<evidence type="ECO:0000313" key="2">
    <source>
        <dbReference type="Proteomes" id="UP000631114"/>
    </source>
</evidence>
<dbReference type="Proteomes" id="UP000631114">
    <property type="component" value="Unassembled WGS sequence"/>
</dbReference>
<evidence type="ECO:0000313" key="1">
    <source>
        <dbReference type="EMBL" id="KAF9593012.1"/>
    </source>
</evidence>